<evidence type="ECO:0000256" key="1">
    <source>
        <dbReference type="ARBA" id="ARBA00004817"/>
    </source>
</evidence>
<dbReference type="PANTHER" id="PTHR38041">
    <property type="entry name" value="CHORISMATE MUTASE"/>
    <property type="match status" value="1"/>
</dbReference>
<dbReference type="InterPro" id="IPR002701">
    <property type="entry name" value="CM_II_prokaryot"/>
</dbReference>
<dbReference type="AlphaFoldDB" id="A0A7W8EBP3"/>
<dbReference type="EMBL" id="JACHIO010000021">
    <property type="protein sequence ID" value="MBB5065926.1"/>
    <property type="molecule type" value="Genomic_DNA"/>
</dbReference>
<evidence type="ECO:0000256" key="5">
    <source>
        <dbReference type="SAM" id="SignalP"/>
    </source>
</evidence>
<feature type="domain" description="Chorismate mutase" evidence="6">
    <location>
        <begin position="1"/>
        <end position="103"/>
    </location>
</feature>
<dbReference type="NCBIfam" id="TIGR01806">
    <property type="entry name" value="CM_mono2"/>
    <property type="match status" value="1"/>
</dbReference>
<name>A0A7W8EBP3_9BACT</name>
<gene>
    <name evidence="7" type="ORF">HDF15_004296</name>
</gene>
<dbReference type="InterPro" id="IPR036979">
    <property type="entry name" value="CM_dom_sf"/>
</dbReference>
<dbReference type="InterPro" id="IPR051331">
    <property type="entry name" value="Chorismate_mutase-related"/>
</dbReference>
<dbReference type="GO" id="GO:0009697">
    <property type="term" value="P:salicylic acid biosynthetic process"/>
    <property type="evidence" value="ECO:0007669"/>
    <property type="project" value="TreeGrafter"/>
</dbReference>
<keyword evidence="4 7" id="KW-0413">Isomerase</keyword>
<dbReference type="Proteomes" id="UP000584867">
    <property type="component" value="Unassembled WGS sequence"/>
</dbReference>
<dbReference type="InterPro" id="IPR008240">
    <property type="entry name" value="Chorismate_mutase_periplasmic"/>
</dbReference>
<dbReference type="Pfam" id="PF01817">
    <property type="entry name" value="CM_2"/>
    <property type="match status" value="1"/>
</dbReference>
<dbReference type="Gene3D" id="1.20.59.10">
    <property type="entry name" value="Chorismate mutase"/>
    <property type="match status" value="1"/>
</dbReference>
<feature type="signal peptide" evidence="5">
    <location>
        <begin position="1"/>
        <end position="22"/>
    </location>
</feature>
<comment type="pathway">
    <text evidence="1">Metabolic intermediate biosynthesis; prephenate biosynthesis; prephenate from chorismate: step 1/1.</text>
</comment>
<sequence length="188" mass="20212">MKQNLKLLVSGVFFGIATTLSAQQSPNVFQNLIADSAHRIAIAHQVALSKWDSNGVVEDSARETQVLQNAVAAGQSKGLSEASLTSFFRSQIEANKLVQYSLLADWQVAGKAPEHQKVNLSTEIRPELDHLQSALISDLVQSAEARSRPDCSTALAVAIHKYLATQSTAESTLDALALNRSLATACVR</sequence>
<dbReference type="GO" id="GO:0004106">
    <property type="term" value="F:chorismate mutase activity"/>
    <property type="evidence" value="ECO:0007669"/>
    <property type="project" value="UniProtKB-EC"/>
</dbReference>
<evidence type="ECO:0000313" key="7">
    <source>
        <dbReference type="EMBL" id="MBB5065926.1"/>
    </source>
</evidence>
<evidence type="ECO:0000259" key="6">
    <source>
        <dbReference type="PROSITE" id="PS51168"/>
    </source>
</evidence>
<reference evidence="7 8" key="1">
    <citation type="submission" date="2020-08" db="EMBL/GenBank/DDBJ databases">
        <title>Genomic Encyclopedia of Type Strains, Phase IV (KMG-V): Genome sequencing to study the core and pangenomes of soil and plant-associated prokaryotes.</title>
        <authorList>
            <person name="Whitman W."/>
        </authorList>
    </citation>
    <scope>NUCLEOTIDE SEQUENCE [LARGE SCALE GENOMIC DNA]</scope>
    <source>
        <strain evidence="7 8">X5P3</strain>
    </source>
</reference>
<evidence type="ECO:0000313" key="8">
    <source>
        <dbReference type="Proteomes" id="UP000584867"/>
    </source>
</evidence>
<dbReference type="InterPro" id="IPR036263">
    <property type="entry name" value="Chorismate_II_sf"/>
</dbReference>
<dbReference type="RefSeq" id="WP_184259035.1">
    <property type="nucleotide sequence ID" value="NZ_JACHIO010000021.1"/>
</dbReference>
<comment type="caution">
    <text evidence="7">The sequence shown here is derived from an EMBL/GenBank/DDBJ whole genome shotgun (WGS) entry which is preliminary data.</text>
</comment>
<evidence type="ECO:0000256" key="3">
    <source>
        <dbReference type="ARBA" id="ARBA00022729"/>
    </source>
</evidence>
<dbReference type="EC" id="5.4.99.5" evidence="2"/>
<organism evidence="7 8">
    <name type="scientific">Granulicella mallensis</name>
    <dbReference type="NCBI Taxonomy" id="940614"/>
    <lineage>
        <taxon>Bacteria</taxon>
        <taxon>Pseudomonadati</taxon>
        <taxon>Acidobacteriota</taxon>
        <taxon>Terriglobia</taxon>
        <taxon>Terriglobales</taxon>
        <taxon>Acidobacteriaceae</taxon>
        <taxon>Granulicella</taxon>
    </lineage>
</organism>
<dbReference type="PANTHER" id="PTHR38041:SF2">
    <property type="entry name" value="SECRETED CHORISMATE MUTASE"/>
    <property type="match status" value="1"/>
</dbReference>
<accession>A0A7W8EBP3</accession>
<dbReference type="SMART" id="SM00830">
    <property type="entry name" value="CM_2"/>
    <property type="match status" value="1"/>
</dbReference>
<dbReference type="SUPFAM" id="SSF48600">
    <property type="entry name" value="Chorismate mutase II"/>
    <property type="match status" value="1"/>
</dbReference>
<dbReference type="NCBIfam" id="NF006741">
    <property type="entry name" value="PRK09269.1"/>
    <property type="match status" value="1"/>
</dbReference>
<feature type="chain" id="PRO_5030711295" description="chorismate mutase" evidence="5">
    <location>
        <begin position="23"/>
        <end position="188"/>
    </location>
</feature>
<proteinExistence type="predicted"/>
<evidence type="ECO:0000256" key="2">
    <source>
        <dbReference type="ARBA" id="ARBA00012404"/>
    </source>
</evidence>
<dbReference type="UniPathway" id="UPA00120">
    <property type="reaction ID" value="UER00203"/>
</dbReference>
<keyword evidence="3 5" id="KW-0732">Signal</keyword>
<protein>
    <recommendedName>
        <fullName evidence="2">chorismate mutase</fullName>
        <ecNumber evidence="2">5.4.99.5</ecNumber>
    </recommendedName>
</protein>
<dbReference type="GO" id="GO:0046417">
    <property type="term" value="P:chorismate metabolic process"/>
    <property type="evidence" value="ECO:0007669"/>
    <property type="project" value="InterPro"/>
</dbReference>
<dbReference type="PROSITE" id="PS51168">
    <property type="entry name" value="CHORISMATE_MUT_2"/>
    <property type="match status" value="1"/>
</dbReference>
<evidence type="ECO:0000256" key="4">
    <source>
        <dbReference type="ARBA" id="ARBA00023235"/>
    </source>
</evidence>